<protein>
    <recommendedName>
        <fullName evidence="2">Phage head morphogenesis domain-containing protein</fullName>
    </recommendedName>
</protein>
<feature type="compositionally biased region" description="Polar residues" evidence="1">
    <location>
        <begin position="241"/>
        <end position="259"/>
    </location>
</feature>
<proteinExistence type="predicted"/>
<reference evidence="3" key="1">
    <citation type="submission" date="2024-07" db="EMBL/GenBank/DDBJ databases">
        <title>Complete genome sequence of Prevotella sp. YM-2024 GTC17260.</title>
        <authorList>
            <person name="Hayashi M."/>
            <person name="Muto Y."/>
            <person name="Tanaka K."/>
            <person name="Niwa H."/>
        </authorList>
    </citation>
    <scope>NUCLEOTIDE SEQUENCE</scope>
    <source>
        <strain evidence="3">GTC17260</strain>
    </source>
</reference>
<feature type="region of interest" description="Disordered" evidence="1">
    <location>
        <begin position="226"/>
        <end position="262"/>
    </location>
</feature>
<organism evidence="3">
    <name type="scientific">Prevotella sp. GTC17260</name>
    <dbReference type="NCBI Taxonomy" id="3236796"/>
    <lineage>
        <taxon>Bacteria</taxon>
        <taxon>Pseudomonadati</taxon>
        <taxon>Bacteroidota</taxon>
        <taxon>Bacteroidia</taxon>
        <taxon>Bacteroidales</taxon>
        <taxon>Prevotellaceae</taxon>
        <taxon>Prevotella</taxon>
    </lineage>
</organism>
<name>A0AB33JB89_9BACT</name>
<dbReference type="AlphaFoldDB" id="A0AB33JB89"/>
<dbReference type="EMBL" id="AP035788">
    <property type="protein sequence ID" value="BFO78899.1"/>
    <property type="molecule type" value="Genomic_DNA"/>
</dbReference>
<accession>A0AB33JB89</accession>
<gene>
    <name evidence="3" type="ORF">GTC17260_15340</name>
</gene>
<sequence>MATFFRESPAGRGSFRLVVNHIYFDADNAPAFSLQFDEELLVKALGNIYRKKFNVRTEIEPLLYGAVSGIFHQAADEGFQPRTVDDPDHDFYERLRHSGDVFSAFKVHRAQNDMAARLLDSNGVLKPFNQWLKEVMPIASHQCGAWLKTEYDTAVIRAHQAADWQQFRREADVLPNLRWMPSTSVHPGEDHRRYWGTVRPIDDDFWNHHRPGDRWNCKCSLSNTDDPATPIPADSPEHHSGGNNPQSGLKGNPGTTAQIFSDDHPYFPDSCEHCPFYTPTISDRLRYTFQNRKKHCNTCQYVNKRIEKIANDKKELIKKRREEYSRLLKDDSYTDVKFDKKNGGLRANHIGHISHDGPRAERFFGGLTSTDLENECQMQLFRMGHSAILMDESRKSRGNYLPALDLQLDDTIMDIRSVTGKGWYSNIFVKKNDQLRRFNKREDITDKADSLCLYFHDPTLFDEEKMEKSLNFFRFYRGQDGKLIKRELKHIYCVIKGRKDILIYHME</sequence>
<evidence type="ECO:0000313" key="3">
    <source>
        <dbReference type="EMBL" id="BFO78899.1"/>
    </source>
</evidence>
<evidence type="ECO:0000256" key="1">
    <source>
        <dbReference type="SAM" id="MobiDB-lite"/>
    </source>
</evidence>
<dbReference type="InterPro" id="IPR006528">
    <property type="entry name" value="Phage_head_morphogenesis_dom"/>
</dbReference>
<dbReference type="Pfam" id="PF04233">
    <property type="entry name" value="Phage_Mu_F"/>
    <property type="match status" value="1"/>
</dbReference>
<feature type="domain" description="Phage head morphogenesis" evidence="2">
    <location>
        <begin position="144"/>
        <end position="221"/>
    </location>
</feature>
<evidence type="ECO:0000259" key="2">
    <source>
        <dbReference type="Pfam" id="PF04233"/>
    </source>
</evidence>